<accession>I1D376</accession>
<dbReference type="GO" id="GO:0005886">
    <property type="term" value="C:plasma membrane"/>
    <property type="evidence" value="ECO:0007669"/>
    <property type="project" value="TreeGrafter"/>
</dbReference>
<dbReference type="PANTHER" id="PTHR39428">
    <property type="entry name" value="F420H(2)-DEPENDENT QUINONE REDUCTASE RV1261C"/>
    <property type="match status" value="1"/>
</dbReference>
<organism evidence="4 5">
    <name type="scientific">Saccharomonospora glauca K62</name>
    <dbReference type="NCBI Taxonomy" id="928724"/>
    <lineage>
        <taxon>Bacteria</taxon>
        <taxon>Bacillati</taxon>
        <taxon>Actinomycetota</taxon>
        <taxon>Actinomycetes</taxon>
        <taxon>Pseudonocardiales</taxon>
        <taxon>Pseudonocardiaceae</taxon>
        <taxon>Saccharomonospora</taxon>
    </lineage>
</organism>
<feature type="compositionally biased region" description="Basic and acidic residues" evidence="3">
    <location>
        <begin position="172"/>
        <end position="184"/>
    </location>
</feature>
<dbReference type="GO" id="GO:0070967">
    <property type="term" value="F:coenzyme F420 binding"/>
    <property type="evidence" value="ECO:0007669"/>
    <property type="project" value="TreeGrafter"/>
</dbReference>
<dbReference type="HOGENOM" id="CLU_114921_0_1_11"/>
<dbReference type="Gene3D" id="2.30.110.10">
    <property type="entry name" value="Electron Transport, Fmn-binding Protein, Chain A"/>
    <property type="match status" value="1"/>
</dbReference>
<dbReference type="Pfam" id="PF04075">
    <property type="entry name" value="F420H2_quin_red"/>
    <property type="match status" value="1"/>
</dbReference>
<evidence type="ECO:0000256" key="1">
    <source>
        <dbReference type="ARBA" id="ARBA00008710"/>
    </source>
</evidence>
<proteinExistence type="inferred from homology"/>
<evidence type="ECO:0000256" key="3">
    <source>
        <dbReference type="SAM" id="MobiDB-lite"/>
    </source>
</evidence>
<protein>
    <submittedName>
        <fullName evidence="4">Deazaflavin-dependent nitroreductase family protein</fullName>
    </submittedName>
</protein>
<dbReference type="AlphaFoldDB" id="I1D376"/>
<name>I1D376_9PSEU</name>
<evidence type="ECO:0000256" key="2">
    <source>
        <dbReference type="ARBA" id="ARBA00049106"/>
    </source>
</evidence>
<evidence type="ECO:0000313" key="5">
    <source>
        <dbReference type="Proteomes" id="UP000005087"/>
    </source>
</evidence>
<dbReference type="InterPro" id="IPR004378">
    <property type="entry name" value="F420H2_quin_Rdtase"/>
</dbReference>
<reference evidence="4 5" key="1">
    <citation type="submission" date="2011-09" db="EMBL/GenBank/DDBJ databases">
        <authorList>
            <consortium name="US DOE Joint Genome Institute (JGI-PGF)"/>
            <person name="Lucas S."/>
            <person name="Han J."/>
            <person name="Lapidus A."/>
            <person name="Cheng J.-F."/>
            <person name="Goodwin L."/>
            <person name="Pitluck S."/>
            <person name="Peters L."/>
            <person name="Land M.L."/>
            <person name="Hauser L."/>
            <person name="Brambilla E."/>
            <person name="Klenk H.-P."/>
            <person name="Woyke T.J."/>
        </authorList>
    </citation>
    <scope>NUCLEOTIDE SEQUENCE [LARGE SCALE GENOMIC DNA]</scope>
    <source>
        <strain evidence="4 5">K62</strain>
    </source>
</reference>
<dbReference type="NCBIfam" id="TIGR00026">
    <property type="entry name" value="hi_GC_TIGR00026"/>
    <property type="match status" value="1"/>
</dbReference>
<dbReference type="EMBL" id="CM001484">
    <property type="protein sequence ID" value="EIE99400.1"/>
    <property type="molecule type" value="Genomic_DNA"/>
</dbReference>
<sequence length="184" mass="20476">MSVRGALARFLGARRWVMRLAPVIVRADRRLHRITAGRVTLLRMAGVPTVRLTTVGRRSGIRRETQLLCLPLPGAVVVVGSNWGRPRDPGWVHNLRACPDATVTIGGRTTPVRAREVTGAEYERLWPRLLRYWPGYGAERKWAGRRLPVLVLDFVSPRGAADPRSVDVAVADDPRPGGVERRNP</sequence>
<gene>
    <name evidence="4" type="ORF">SacglDRAFT_02508</name>
</gene>
<dbReference type="GO" id="GO:0016491">
    <property type="term" value="F:oxidoreductase activity"/>
    <property type="evidence" value="ECO:0007669"/>
    <property type="project" value="InterPro"/>
</dbReference>
<dbReference type="SUPFAM" id="SSF50475">
    <property type="entry name" value="FMN-binding split barrel"/>
    <property type="match status" value="1"/>
</dbReference>
<comment type="similarity">
    <text evidence="1">Belongs to the F420H(2)-dependent quinone reductase family.</text>
</comment>
<comment type="catalytic activity">
    <reaction evidence="2">
        <text>oxidized coenzyme F420-(gamma-L-Glu)(n) + a quinol + H(+) = reduced coenzyme F420-(gamma-L-Glu)(n) + a quinone</text>
        <dbReference type="Rhea" id="RHEA:39663"/>
        <dbReference type="Rhea" id="RHEA-COMP:12939"/>
        <dbReference type="Rhea" id="RHEA-COMP:14378"/>
        <dbReference type="ChEBI" id="CHEBI:15378"/>
        <dbReference type="ChEBI" id="CHEBI:24646"/>
        <dbReference type="ChEBI" id="CHEBI:132124"/>
        <dbReference type="ChEBI" id="CHEBI:133980"/>
        <dbReference type="ChEBI" id="CHEBI:139511"/>
    </reaction>
</comment>
<dbReference type="InterPro" id="IPR012349">
    <property type="entry name" value="Split_barrel_FMN-bd"/>
</dbReference>
<evidence type="ECO:0000313" key="4">
    <source>
        <dbReference type="EMBL" id="EIE99400.1"/>
    </source>
</evidence>
<dbReference type="PANTHER" id="PTHR39428:SF1">
    <property type="entry name" value="F420H(2)-DEPENDENT QUINONE REDUCTASE RV1261C"/>
    <property type="match status" value="1"/>
</dbReference>
<dbReference type="Proteomes" id="UP000005087">
    <property type="component" value="Chromosome"/>
</dbReference>
<keyword evidence="5" id="KW-1185">Reference proteome</keyword>
<dbReference type="eggNOG" id="COG0748">
    <property type="taxonomic scope" value="Bacteria"/>
</dbReference>
<reference evidence="5" key="2">
    <citation type="submission" date="2012-01" db="EMBL/GenBank/DDBJ databases">
        <title>Noncontiguous Finished sequence of chromosome of Saccharomonospora glauca K62.</title>
        <authorList>
            <consortium name="US DOE Joint Genome Institute"/>
            <person name="Lucas S."/>
            <person name="Han J."/>
            <person name="Lapidus A."/>
            <person name="Cheng J.-F."/>
            <person name="Goodwin L."/>
            <person name="Pitluck S."/>
            <person name="Peters L."/>
            <person name="Mikhailova N."/>
            <person name="Held B."/>
            <person name="Detter J.C."/>
            <person name="Han C."/>
            <person name="Tapia R."/>
            <person name="Land M."/>
            <person name="Hauser L."/>
            <person name="Kyrpides N."/>
            <person name="Ivanova N."/>
            <person name="Pagani I."/>
            <person name="Brambilla E.-M."/>
            <person name="Klenk H.-P."/>
            <person name="Woyke T."/>
        </authorList>
    </citation>
    <scope>NUCLEOTIDE SEQUENCE [LARGE SCALE GENOMIC DNA]</scope>
    <source>
        <strain evidence="5">K62</strain>
    </source>
</reference>
<dbReference type="OrthoDB" id="8225825at2"/>
<feature type="region of interest" description="Disordered" evidence="3">
    <location>
        <begin position="160"/>
        <end position="184"/>
    </location>
</feature>
<dbReference type="STRING" id="928724.SacglDRAFT_02508"/>